<dbReference type="GO" id="GO:0003700">
    <property type="term" value="F:DNA-binding transcription factor activity"/>
    <property type="evidence" value="ECO:0007669"/>
    <property type="project" value="InterPro"/>
</dbReference>
<keyword evidence="3" id="KW-0805">Transcription regulation</keyword>
<dbReference type="GO" id="GO:0009873">
    <property type="term" value="P:ethylene-activated signaling pathway"/>
    <property type="evidence" value="ECO:0007669"/>
    <property type="project" value="InterPro"/>
</dbReference>
<dbReference type="PANTHER" id="PTHR31190">
    <property type="entry name" value="DNA-BINDING DOMAIN"/>
    <property type="match status" value="1"/>
</dbReference>
<evidence type="ECO:0000256" key="5">
    <source>
        <dbReference type="ARBA" id="ARBA00023163"/>
    </source>
</evidence>
<feature type="region of interest" description="Disordered" evidence="7">
    <location>
        <begin position="117"/>
        <end position="149"/>
    </location>
</feature>
<gene>
    <name evidence="9" type="ORF">SHERM_22197</name>
</gene>
<dbReference type="FunFam" id="3.30.730.10:FF:000001">
    <property type="entry name" value="Ethylene-responsive transcription factor 2"/>
    <property type="match status" value="1"/>
</dbReference>
<accession>A0A9N7N995</accession>
<organism evidence="9 10">
    <name type="scientific">Striga hermonthica</name>
    <name type="common">Purple witchweed</name>
    <name type="synonym">Buchnera hermonthica</name>
    <dbReference type="NCBI Taxonomy" id="68872"/>
    <lineage>
        <taxon>Eukaryota</taxon>
        <taxon>Viridiplantae</taxon>
        <taxon>Streptophyta</taxon>
        <taxon>Embryophyta</taxon>
        <taxon>Tracheophyta</taxon>
        <taxon>Spermatophyta</taxon>
        <taxon>Magnoliopsida</taxon>
        <taxon>eudicotyledons</taxon>
        <taxon>Gunneridae</taxon>
        <taxon>Pentapetalae</taxon>
        <taxon>asterids</taxon>
        <taxon>lamiids</taxon>
        <taxon>Lamiales</taxon>
        <taxon>Orobanchaceae</taxon>
        <taxon>Buchnereae</taxon>
        <taxon>Striga</taxon>
    </lineage>
</organism>
<feature type="region of interest" description="Disordered" evidence="7">
    <location>
        <begin position="20"/>
        <end position="48"/>
    </location>
</feature>
<evidence type="ECO:0000256" key="1">
    <source>
        <dbReference type="ARBA" id="ARBA00004123"/>
    </source>
</evidence>
<feature type="domain" description="AP2/ERF" evidence="8">
    <location>
        <begin position="52"/>
        <end position="110"/>
    </location>
</feature>
<dbReference type="SUPFAM" id="SSF54171">
    <property type="entry name" value="DNA-binding domain"/>
    <property type="match status" value="1"/>
</dbReference>
<comment type="caution">
    <text evidence="9">The sequence shown here is derived from an EMBL/GenBank/DDBJ whole genome shotgun (WGS) entry which is preliminary data.</text>
</comment>
<dbReference type="PANTHER" id="PTHR31190:SF453">
    <property type="entry name" value="ERF1"/>
    <property type="match status" value="1"/>
</dbReference>
<reference evidence="9" key="1">
    <citation type="submission" date="2019-12" db="EMBL/GenBank/DDBJ databases">
        <authorList>
            <person name="Scholes J."/>
        </authorList>
    </citation>
    <scope>NUCLEOTIDE SEQUENCE</scope>
</reference>
<dbReference type="GO" id="GO:0006952">
    <property type="term" value="P:defense response"/>
    <property type="evidence" value="ECO:0007669"/>
    <property type="project" value="UniProtKB-KW"/>
</dbReference>
<keyword evidence="5" id="KW-0804">Transcription</keyword>
<dbReference type="InterPro" id="IPR016177">
    <property type="entry name" value="DNA-bd_dom_sf"/>
</dbReference>
<evidence type="ECO:0000256" key="2">
    <source>
        <dbReference type="ARBA" id="ARBA00022821"/>
    </source>
</evidence>
<dbReference type="InterPro" id="IPR044808">
    <property type="entry name" value="ERF_plant"/>
</dbReference>
<evidence type="ECO:0000256" key="3">
    <source>
        <dbReference type="ARBA" id="ARBA00023015"/>
    </source>
</evidence>
<protein>
    <submittedName>
        <fullName evidence="9">Ethylene-responsive transcription factor 2</fullName>
    </submittedName>
</protein>
<evidence type="ECO:0000256" key="6">
    <source>
        <dbReference type="ARBA" id="ARBA00023242"/>
    </source>
</evidence>
<dbReference type="GO" id="GO:0003677">
    <property type="term" value="F:DNA binding"/>
    <property type="evidence" value="ECO:0007669"/>
    <property type="project" value="UniProtKB-KW"/>
</dbReference>
<keyword evidence="4" id="KW-0238">DNA-binding</keyword>
<dbReference type="AlphaFoldDB" id="A0A9N7N995"/>
<evidence type="ECO:0000259" key="8">
    <source>
        <dbReference type="PROSITE" id="PS51032"/>
    </source>
</evidence>
<feature type="compositionally biased region" description="Pro residues" evidence="7">
    <location>
        <begin position="24"/>
        <end position="39"/>
    </location>
</feature>
<keyword evidence="6" id="KW-0539">Nucleus</keyword>
<dbReference type="PRINTS" id="PR00367">
    <property type="entry name" value="ETHRSPELEMNT"/>
</dbReference>
<sequence length="149" mass="16722">MFESDDDVALLEAIRAYLLDDSTSPPPPEIMFENPPPADPPRETEADARWRRYRGVRRRPWGRFAAEIRDPARNGSRVWLGTYETAEDAARAYDRAAYGMRGARALLNFPLRINSGEPAPVRVTARRPAATSGSGKRGRAGRRELGRIE</sequence>
<proteinExistence type="predicted"/>
<comment type="subcellular location">
    <subcellularLocation>
        <location evidence="1">Nucleus</location>
    </subcellularLocation>
</comment>
<dbReference type="InterPro" id="IPR036955">
    <property type="entry name" value="AP2/ERF_dom_sf"/>
</dbReference>
<name>A0A9N7N995_STRHE</name>
<dbReference type="InterPro" id="IPR001471">
    <property type="entry name" value="AP2/ERF_dom"/>
</dbReference>
<keyword evidence="2" id="KW-0611">Plant defense</keyword>
<evidence type="ECO:0000256" key="4">
    <source>
        <dbReference type="ARBA" id="ARBA00023125"/>
    </source>
</evidence>
<dbReference type="EMBL" id="CACSLK010026072">
    <property type="protein sequence ID" value="CAA0825421.1"/>
    <property type="molecule type" value="Genomic_DNA"/>
</dbReference>
<dbReference type="SMART" id="SM00380">
    <property type="entry name" value="AP2"/>
    <property type="match status" value="1"/>
</dbReference>
<dbReference type="PROSITE" id="PS51032">
    <property type="entry name" value="AP2_ERF"/>
    <property type="match status" value="1"/>
</dbReference>
<dbReference type="Gene3D" id="3.30.730.10">
    <property type="entry name" value="AP2/ERF domain"/>
    <property type="match status" value="1"/>
</dbReference>
<evidence type="ECO:0000256" key="7">
    <source>
        <dbReference type="SAM" id="MobiDB-lite"/>
    </source>
</evidence>
<dbReference type="GO" id="GO:0005634">
    <property type="term" value="C:nucleus"/>
    <property type="evidence" value="ECO:0007669"/>
    <property type="project" value="UniProtKB-SubCell"/>
</dbReference>
<dbReference type="Pfam" id="PF00847">
    <property type="entry name" value="AP2"/>
    <property type="match status" value="1"/>
</dbReference>
<evidence type="ECO:0000313" key="9">
    <source>
        <dbReference type="EMBL" id="CAA0825421.1"/>
    </source>
</evidence>
<keyword evidence="10" id="KW-1185">Reference proteome</keyword>
<feature type="compositionally biased region" description="Low complexity" evidence="7">
    <location>
        <begin position="118"/>
        <end position="134"/>
    </location>
</feature>
<dbReference type="Proteomes" id="UP001153555">
    <property type="component" value="Unassembled WGS sequence"/>
</dbReference>
<evidence type="ECO:0000313" key="10">
    <source>
        <dbReference type="Proteomes" id="UP001153555"/>
    </source>
</evidence>